<sequence>MSNFKQSLKNISTFILDVDGVLTDGSVLVMPDGDQIRKFNIKDGYILQLAVKLGYHIEIISGGTSESVRKRLNGLGIEHVNLGCKDKMAVFNNCLKKHQIKAENVLYVGDDIPDYEVMQAVGLACSPSDAAEEIKAISHYVSPKKGGEGCIRDIMEQTLKVQDKWFNASNFGEKAKGIGEQFGW</sequence>
<dbReference type="GO" id="GO:0046872">
    <property type="term" value="F:metal ion binding"/>
    <property type="evidence" value="ECO:0007669"/>
    <property type="project" value="UniProtKB-KW"/>
</dbReference>
<dbReference type="NCBIfam" id="TIGR01670">
    <property type="entry name" value="KdsC-phosphatas"/>
    <property type="match status" value="1"/>
</dbReference>
<comment type="caution">
    <text evidence="8">The sequence shown here is derived from an EMBL/GenBank/DDBJ whole genome shotgun (WGS) entry which is preliminary data.</text>
</comment>
<dbReference type="InterPro" id="IPR023214">
    <property type="entry name" value="HAD_sf"/>
</dbReference>
<dbReference type="SFLD" id="SFLDG01138">
    <property type="entry name" value="C1.6.2:_Deoxy-d-mannose-octulo"/>
    <property type="match status" value="1"/>
</dbReference>
<keyword evidence="6 7" id="KW-0460">Magnesium</keyword>
<evidence type="ECO:0000313" key="9">
    <source>
        <dbReference type="Proteomes" id="UP000470771"/>
    </source>
</evidence>
<dbReference type="InterPro" id="IPR050793">
    <property type="entry name" value="CMP-NeuNAc_synthase"/>
</dbReference>
<dbReference type="SFLD" id="SFLDS00003">
    <property type="entry name" value="Haloacid_Dehalogenase"/>
    <property type="match status" value="1"/>
</dbReference>
<evidence type="ECO:0000256" key="2">
    <source>
        <dbReference type="ARBA" id="ARBA00005893"/>
    </source>
</evidence>
<accession>A0A6N9NKA7</accession>
<proteinExistence type="inferred from homology"/>
<evidence type="ECO:0000256" key="4">
    <source>
        <dbReference type="ARBA" id="ARBA00022723"/>
    </source>
</evidence>
<keyword evidence="9" id="KW-1185">Reference proteome</keyword>
<dbReference type="GO" id="GO:0016788">
    <property type="term" value="F:hydrolase activity, acting on ester bonds"/>
    <property type="evidence" value="ECO:0007669"/>
    <property type="project" value="InterPro"/>
</dbReference>
<dbReference type="CDD" id="cd01630">
    <property type="entry name" value="HAD_KDO-like"/>
    <property type="match status" value="1"/>
</dbReference>
<dbReference type="Pfam" id="PF08282">
    <property type="entry name" value="Hydrolase_3"/>
    <property type="match status" value="1"/>
</dbReference>
<dbReference type="GO" id="GO:0008781">
    <property type="term" value="F:N-acylneuraminate cytidylyltransferase activity"/>
    <property type="evidence" value="ECO:0007669"/>
    <property type="project" value="TreeGrafter"/>
</dbReference>
<dbReference type="SUPFAM" id="SSF56784">
    <property type="entry name" value="HAD-like"/>
    <property type="match status" value="1"/>
</dbReference>
<evidence type="ECO:0000256" key="1">
    <source>
        <dbReference type="ARBA" id="ARBA00001946"/>
    </source>
</evidence>
<comment type="subunit">
    <text evidence="3">Homotetramer.</text>
</comment>
<protein>
    <submittedName>
        <fullName evidence="8">HAD hydrolase family protein</fullName>
    </submittedName>
</protein>
<evidence type="ECO:0000313" key="8">
    <source>
        <dbReference type="EMBL" id="NBG66289.1"/>
    </source>
</evidence>
<evidence type="ECO:0000256" key="6">
    <source>
        <dbReference type="ARBA" id="ARBA00022842"/>
    </source>
</evidence>
<feature type="binding site" evidence="7">
    <location>
        <position position="19"/>
    </location>
    <ligand>
        <name>substrate</name>
    </ligand>
</feature>
<evidence type="ECO:0000256" key="7">
    <source>
        <dbReference type="PIRSR" id="PIRSR006118-2"/>
    </source>
</evidence>
<keyword evidence="4 7" id="KW-0479">Metal-binding</keyword>
<feature type="binding site" evidence="7">
    <location>
        <position position="110"/>
    </location>
    <ligand>
        <name>Mg(2+)</name>
        <dbReference type="ChEBI" id="CHEBI:18420"/>
    </ligand>
</feature>
<dbReference type="PANTHER" id="PTHR21485:SF3">
    <property type="entry name" value="N-ACYLNEURAMINATE CYTIDYLYLTRANSFERASE"/>
    <property type="match status" value="1"/>
</dbReference>
<dbReference type="AlphaFoldDB" id="A0A6N9NKA7"/>
<organism evidence="8 9">
    <name type="scientific">Acidiluteibacter ferrifornacis</name>
    <dbReference type="NCBI Taxonomy" id="2692424"/>
    <lineage>
        <taxon>Bacteria</taxon>
        <taxon>Pseudomonadati</taxon>
        <taxon>Bacteroidota</taxon>
        <taxon>Flavobacteriia</taxon>
        <taxon>Flavobacteriales</taxon>
        <taxon>Cryomorphaceae</taxon>
        <taxon>Acidiluteibacter</taxon>
    </lineage>
</organism>
<dbReference type="InterPro" id="IPR036412">
    <property type="entry name" value="HAD-like_sf"/>
</dbReference>
<dbReference type="RefSeq" id="WP_160633246.1">
    <property type="nucleotide sequence ID" value="NZ_WWNE01000007.1"/>
</dbReference>
<reference evidence="8 9" key="1">
    <citation type="submission" date="2019-12" db="EMBL/GenBank/DDBJ databases">
        <authorList>
            <person name="Zhao J."/>
        </authorList>
    </citation>
    <scope>NUCLEOTIDE SEQUENCE [LARGE SCALE GENOMIC DNA]</scope>
    <source>
        <strain evidence="8 9">S-15</strain>
    </source>
</reference>
<dbReference type="PANTHER" id="PTHR21485">
    <property type="entry name" value="HAD SUPERFAMILY MEMBERS CMAS AND KDSC"/>
    <property type="match status" value="1"/>
</dbReference>
<evidence type="ECO:0000256" key="3">
    <source>
        <dbReference type="ARBA" id="ARBA00011881"/>
    </source>
</evidence>
<dbReference type="EMBL" id="WWNE01000007">
    <property type="protein sequence ID" value="NBG66289.1"/>
    <property type="molecule type" value="Genomic_DNA"/>
</dbReference>
<dbReference type="InterPro" id="IPR010023">
    <property type="entry name" value="KdsC_fam"/>
</dbReference>
<dbReference type="PIRSF" id="PIRSF006118">
    <property type="entry name" value="KDO8-P_Ptase"/>
    <property type="match status" value="1"/>
</dbReference>
<dbReference type="Proteomes" id="UP000470771">
    <property type="component" value="Unassembled WGS sequence"/>
</dbReference>
<feature type="binding site" evidence="7">
    <location>
        <position position="17"/>
    </location>
    <ligand>
        <name>Mg(2+)</name>
        <dbReference type="ChEBI" id="CHEBI:18420"/>
    </ligand>
</feature>
<comment type="similarity">
    <text evidence="2">Belongs to the KdsC family.</text>
</comment>
<name>A0A6N9NKA7_9FLAO</name>
<evidence type="ECO:0000256" key="5">
    <source>
        <dbReference type="ARBA" id="ARBA00022801"/>
    </source>
</evidence>
<dbReference type="SFLD" id="SFLDG01136">
    <property type="entry name" value="C1.6:_Phosphoserine_Phosphatas"/>
    <property type="match status" value="1"/>
</dbReference>
<keyword evidence="5 8" id="KW-0378">Hydrolase</keyword>
<comment type="cofactor">
    <cofactor evidence="1 7">
        <name>Mg(2+)</name>
        <dbReference type="ChEBI" id="CHEBI:18420"/>
    </cofactor>
</comment>
<gene>
    <name evidence="8" type="ORF">GQN54_09185</name>
</gene>
<dbReference type="Gene3D" id="3.40.50.1000">
    <property type="entry name" value="HAD superfamily/HAD-like"/>
    <property type="match status" value="1"/>
</dbReference>
<dbReference type="FunFam" id="3.40.50.1000:FF:000029">
    <property type="entry name" value="3-deoxy-D-manno-octulosonate 8-phosphate phosphatase KdsC"/>
    <property type="match status" value="1"/>
</dbReference>